<evidence type="ECO:0000313" key="7">
    <source>
        <dbReference type="Proteomes" id="UP000708208"/>
    </source>
</evidence>
<comment type="caution">
    <text evidence="6">The sequence shown here is derived from an EMBL/GenBank/DDBJ whole genome shotgun (WGS) entry which is preliminary data.</text>
</comment>
<keyword evidence="5" id="KW-0539">Nucleus</keyword>
<evidence type="ECO:0000256" key="4">
    <source>
        <dbReference type="ARBA" id="ARBA00022833"/>
    </source>
</evidence>
<dbReference type="OrthoDB" id="2447477at2759"/>
<dbReference type="GO" id="GO:0005634">
    <property type="term" value="C:nucleus"/>
    <property type="evidence" value="ECO:0007669"/>
    <property type="project" value="UniProtKB-SubCell"/>
</dbReference>
<evidence type="ECO:0000313" key="6">
    <source>
        <dbReference type="EMBL" id="CAG7669923.1"/>
    </source>
</evidence>
<dbReference type="Proteomes" id="UP000708208">
    <property type="component" value="Unassembled WGS sequence"/>
</dbReference>
<comment type="subcellular location">
    <subcellularLocation>
        <location evidence="1">Nucleus</location>
    </subcellularLocation>
</comment>
<feature type="non-terminal residue" evidence="6">
    <location>
        <position position="89"/>
    </location>
</feature>
<feature type="non-terminal residue" evidence="6">
    <location>
        <position position="1"/>
    </location>
</feature>
<accession>A0A8J2J0K4</accession>
<proteinExistence type="predicted"/>
<keyword evidence="2" id="KW-0479">Metal-binding</keyword>
<evidence type="ECO:0000256" key="1">
    <source>
        <dbReference type="ARBA" id="ARBA00004123"/>
    </source>
</evidence>
<evidence type="ECO:0000256" key="5">
    <source>
        <dbReference type="ARBA" id="ARBA00023242"/>
    </source>
</evidence>
<dbReference type="GO" id="GO:0008270">
    <property type="term" value="F:zinc ion binding"/>
    <property type="evidence" value="ECO:0007669"/>
    <property type="project" value="UniProtKB-KW"/>
</dbReference>
<evidence type="ECO:0000256" key="2">
    <source>
        <dbReference type="ARBA" id="ARBA00022723"/>
    </source>
</evidence>
<name>A0A8J2J0K4_9HEXA</name>
<evidence type="ECO:0000256" key="3">
    <source>
        <dbReference type="ARBA" id="ARBA00022771"/>
    </source>
</evidence>
<dbReference type="AlphaFoldDB" id="A0A8J2J0K4"/>
<protein>
    <submittedName>
        <fullName evidence="6">Uncharacterized protein</fullName>
    </submittedName>
</protein>
<sequence>LGPLDAAFKLVKNPKDELQELIVKFIILTDQPFSVVEAEAFLNLCNYNRIKPLSIPKRDAIRQKIQSIYECEKQEIVKMLKATSSKISL</sequence>
<keyword evidence="3" id="KW-0863">Zinc-finger</keyword>
<dbReference type="InterPro" id="IPR052035">
    <property type="entry name" value="ZnF_BED_domain_contain"/>
</dbReference>
<keyword evidence="7" id="KW-1185">Reference proteome</keyword>
<keyword evidence="4" id="KW-0862">Zinc</keyword>
<dbReference type="PANTHER" id="PTHR46481">
    <property type="entry name" value="ZINC FINGER BED DOMAIN-CONTAINING PROTEIN 4"/>
    <property type="match status" value="1"/>
</dbReference>
<reference evidence="6" key="1">
    <citation type="submission" date="2021-06" db="EMBL/GenBank/DDBJ databases">
        <authorList>
            <person name="Hodson N. C."/>
            <person name="Mongue J. A."/>
            <person name="Jaron S. K."/>
        </authorList>
    </citation>
    <scope>NUCLEOTIDE SEQUENCE</scope>
</reference>
<gene>
    <name evidence="6" type="ORF">AFUS01_LOCUS2013</name>
</gene>
<dbReference type="PANTHER" id="PTHR46481:SF10">
    <property type="entry name" value="ZINC FINGER BED DOMAIN-CONTAINING PROTEIN 39"/>
    <property type="match status" value="1"/>
</dbReference>
<organism evidence="6 7">
    <name type="scientific">Allacma fusca</name>
    <dbReference type="NCBI Taxonomy" id="39272"/>
    <lineage>
        <taxon>Eukaryota</taxon>
        <taxon>Metazoa</taxon>
        <taxon>Ecdysozoa</taxon>
        <taxon>Arthropoda</taxon>
        <taxon>Hexapoda</taxon>
        <taxon>Collembola</taxon>
        <taxon>Symphypleona</taxon>
        <taxon>Sminthuridae</taxon>
        <taxon>Allacma</taxon>
    </lineage>
</organism>
<dbReference type="EMBL" id="CAJVCH010011274">
    <property type="protein sequence ID" value="CAG7669923.1"/>
    <property type="molecule type" value="Genomic_DNA"/>
</dbReference>